<reference evidence="1" key="1">
    <citation type="journal article" date="2011" name="PLoS Biol.">
        <title>Gene gain and loss during evolution of obligate parasitism in the white rust pathogen of Arabidopsis thaliana.</title>
        <authorList>
            <person name="Kemen E."/>
            <person name="Gardiner A."/>
            <person name="Schultz-Larsen T."/>
            <person name="Kemen A.C."/>
            <person name="Balmuth A.L."/>
            <person name="Robert-Seilaniantz A."/>
            <person name="Bailey K."/>
            <person name="Holub E."/>
            <person name="Studholme D.J."/>
            <person name="Maclean D."/>
            <person name="Jones J.D."/>
        </authorList>
    </citation>
    <scope>NUCLEOTIDE SEQUENCE</scope>
</reference>
<dbReference type="AlphaFoldDB" id="F0WX73"/>
<dbReference type="HOGENOM" id="CLU_1201689_0_0_1"/>
<name>F0WX73_9STRA</name>
<reference evidence="1" key="2">
    <citation type="submission" date="2011-02" db="EMBL/GenBank/DDBJ databases">
        <authorList>
            <person name="MacLean D."/>
        </authorList>
    </citation>
    <scope>NUCLEOTIDE SEQUENCE</scope>
</reference>
<sequence length="231" mass="26779">MRKFSRFSVRQIWRKLAYILEQLATRVDEEKVDEYSAQLIDLLPEIGDLFDRIDCLCKVGFIMDGLRRYHNARSSSFEASRLALRSFVDEYFTQLQCDLQPVAITSGEFSRVSNYWNADPSAISWNVVNVFRIQNRIESRAFLRLDNRKVLEPRLIVHEPFSSIVDSCGRFSGMPVERIIGFQSFATVFALSMHVMGCTEQAFISRIWWVRFVLSRGLTLGFTVPCYFAAI</sequence>
<proteinExistence type="predicted"/>
<accession>F0WX73</accession>
<protein>
    <submittedName>
        <fullName evidence="1">AlNc14C344G10831 protein</fullName>
    </submittedName>
</protein>
<organism evidence="1">
    <name type="scientific">Albugo laibachii Nc14</name>
    <dbReference type="NCBI Taxonomy" id="890382"/>
    <lineage>
        <taxon>Eukaryota</taxon>
        <taxon>Sar</taxon>
        <taxon>Stramenopiles</taxon>
        <taxon>Oomycota</taxon>
        <taxon>Peronosporomycetes</taxon>
        <taxon>Albuginales</taxon>
        <taxon>Albuginaceae</taxon>
        <taxon>Albugo</taxon>
    </lineage>
</organism>
<gene>
    <name evidence="1" type="primary">AlNc14C344G10831</name>
    <name evidence="1" type="ORF">ALNC14_122090</name>
</gene>
<evidence type="ECO:0000313" key="1">
    <source>
        <dbReference type="EMBL" id="CCA26065.1"/>
    </source>
</evidence>
<dbReference type="EMBL" id="FR824389">
    <property type="protein sequence ID" value="CCA26065.1"/>
    <property type="molecule type" value="Genomic_DNA"/>
</dbReference>